<dbReference type="EMBL" id="CP017316">
    <property type="protein sequence ID" value="AOT62600.1"/>
    <property type="molecule type" value="Genomic_DNA"/>
</dbReference>
<dbReference type="AlphaFoldDB" id="A0A1D8GAY5"/>
<gene>
    <name evidence="4" type="ORF">A4G23_05499</name>
</gene>
<sequence length="253" mass="26147">MLCSRCAAHAATTPSGLCAGCASAAPAPGPLQQIRSLAGLSNALTVLLALVAVLDAVAVYAALNSRAVIGALADDTGDHADAVEKAQRADTLMTVSSSLSLTALLATAVVFVVWFHRARVNADVLGPAEQRRGRGWAIGSWFIPIANLWIPRQVAGDIWDASEPGGHRTSRAVLNTWWALWVSAALLGRVAARMWDRAEEIESIRQGAAALAATGVVDLASAVAALVFVRRLTAMQHAKAAAGPPAQPVPAAG</sequence>
<dbReference type="Proteomes" id="UP000095349">
    <property type="component" value="Chromosome"/>
</dbReference>
<organism evidence="4 5">
    <name type="scientific">Streptomyces rubrolavendulae</name>
    <dbReference type="NCBI Taxonomy" id="285473"/>
    <lineage>
        <taxon>Bacteria</taxon>
        <taxon>Bacillati</taxon>
        <taxon>Actinomycetota</taxon>
        <taxon>Actinomycetes</taxon>
        <taxon>Kitasatosporales</taxon>
        <taxon>Streptomycetaceae</taxon>
        <taxon>Streptomyces</taxon>
    </lineage>
</organism>
<keyword evidence="1" id="KW-0812">Transmembrane</keyword>
<feature type="signal peptide" evidence="2">
    <location>
        <begin position="1"/>
        <end position="24"/>
    </location>
</feature>
<keyword evidence="5" id="KW-1185">Reference proteome</keyword>
<feature type="transmembrane region" description="Helical" evidence="1">
    <location>
        <begin position="92"/>
        <end position="115"/>
    </location>
</feature>
<keyword evidence="1" id="KW-1133">Transmembrane helix</keyword>
<accession>A0A1D8GAY5</accession>
<keyword evidence="2" id="KW-0732">Signal</keyword>
<protein>
    <recommendedName>
        <fullName evidence="3">DUF4328 domain-containing protein</fullName>
    </recommendedName>
</protein>
<dbReference type="OrthoDB" id="4174975at2"/>
<name>A0A1D8GAY5_9ACTN</name>
<evidence type="ECO:0000313" key="5">
    <source>
        <dbReference type="Proteomes" id="UP000095349"/>
    </source>
</evidence>
<evidence type="ECO:0000259" key="3">
    <source>
        <dbReference type="Pfam" id="PF14219"/>
    </source>
</evidence>
<dbReference type="RefSeq" id="WP_069979356.1">
    <property type="nucleotide sequence ID" value="NZ_CP017316.1"/>
</dbReference>
<dbReference type="KEGG" id="srn:A4G23_05499"/>
<feature type="transmembrane region" description="Helical" evidence="1">
    <location>
        <begin position="207"/>
        <end position="229"/>
    </location>
</feature>
<evidence type="ECO:0000256" key="1">
    <source>
        <dbReference type="SAM" id="Phobius"/>
    </source>
</evidence>
<dbReference type="Pfam" id="PF14219">
    <property type="entry name" value="DUF4328"/>
    <property type="match status" value="1"/>
</dbReference>
<evidence type="ECO:0000256" key="2">
    <source>
        <dbReference type="SAM" id="SignalP"/>
    </source>
</evidence>
<feature type="transmembrane region" description="Helical" evidence="1">
    <location>
        <begin position="172"/>
        <end position="195"/>
    </location>
</feature>
<feature type="transmembrane region" description="Helical" evidence="1">
    <location>
        <begin position="40"/>
        <end position="63"/>
    </location>
</feature>
<feature type="chain" id="PRO_5009107276" description="DUF4328 domain-containing protein" evidence="2">
    <location>
        <begin position="25"/>
        <end position="253"/>
    </location>
</feature>
<dbReference type="PATRIC" id="fig|285473.5.peg.5799"/>
<dbReference type="STRING" id="285473.A4G23_05499"/>
<feature type="domain" description="DUF4328" evidence="3">
    <location>
        <begin position="82"/>
        <end position="234"/>
    </location>
</feature>
<proteinExistence type="predicted"/>
<reference evidence="4 5" key="1">
    <citation type="submission" date="2016-09" db="EMBL/GenBank/DDBJ databases">
        <title>Streptomyces rubrolavendulae MJM4426 Genome sequencing and assembly.</title>
        <authorList>
            <person name="Kim J.-G."/>
        </authorList>
    </citation>
    <scope>NUCLEOTIDE SEQUENCE [LARGE SCALE GENOMIC DNA]</scope>
    <source>
        <strain evidence="4 5">MJM4426</strain>
    </source>
</reference>
<evidence type="ECO:0000313" key="4">
    <source>
        <dbReference type="EMBL" id="AOT62600.1"/>
    </source>
</evidence>
<dbReference type="InterPro" id="IPR025565">
    <property type="entry name" value="DUF4328"/>
</dbReference>
<keyword evidence="1" id="KW-0472">Membrane</keyword>